<feature type="region of interest" description="Disordered" evidence="1">
    <location>
        <begin position="71"/>
        <end position="280"/>
    </location>
</feature>
<feature type="compositionally biased region" description="Basic and acidic residues" evidence="1">
    <location>
        <begin position="527"/>
        <end position="537"/>
    </location>
</feature>
<feature type="compositionally biased region" description="Low complexity" evidence="1">
    <location>
        <begin position="117"/>
        <end position="128"/>
    </location>
</feature>
<dbReference type="AlphaFoldDB" id="A0AA39CIA2"/>
<feature type="compositionally biased region" description="Polar residues" evidence="1">
    <location>
        <begin position="129"/>
        <end position="139"/>
    </location>
</feature>
<accession>A0AA39CIA2</accession>
<feature type="region of interest" description="Disordered" evidence="1">
    <location>
        <begin position="28"/>
        <end position="54"/>
    </location>
</feature>
<evidence type="ECO:0000313" key="3">
    <source>
        <dbReference type="Proteomes" id="UP001172673"/>
    </source>
</evidence>
<sequence length="637" mass="70595">MSPSQEAGNLKIEATSYFDISPKRHASLVSRPAVSPADVSPGTQPPLPASAPARRPLFRFHSDFEALHRRLHGHTIDENESREFPISTSNSSPPSAGTPSTRITPGRSVANTPRRPSMQSSDSSAHSSVTPGRNFSKEIQTYPPRRPKATQIWGGSLPLTFKREKRNASAENTRRRSSTLSESVTGGGDVIIVRRDLTPLRPPQSKTVPVSDEVKSSSIKVESDFTEVAKVKDVPEKTQSVEAMLHGKTRSSEQSAHQKVYTPEPRSRPSSRRSSINPKHIFSAPLQLLRRVSIPKRSNSAAGKQPSPSPERRHTRMPDHITQLRRNYTSDALHRVTAALQEMKQNSPATLFPPSIVRPLTWKSWSDKSIPLKFKKEPKTTQGIISELANNNHGSSPETPGSDVRSYTSSERNRRLGSVPTNTPDENATYKIKRSPSAETEEFLKVDISIRGGTSYLPSEARRIHTPPLPEEGADGRWKGFFFDYNAPRRASSMQTSEIVIEVVPESGPASPDSGQSSHFEPGKLIPDGRSKLERSKSKNKRILTGDWIDVKLAEIDSMGNRPSEDDNNAGKAGTRRLNSPDVLSKGRTRIIYEGKEVEPDMFDLTIPEHLPSSPLCPRHPRYWRVVRGKGSQFRGC</sequence>
<feature type="compositionally biased region" description="Basic and acidic residues" evidence="1">
    <location>
        <begin position="71"/>
        <end position="83"/>
    </location>
</feature>
<feature type="compositionally biased region" description="Polar residues" evidence="1">
    <location>
        <begin position="86"/>
        <end position="103"/>
    </location>
</feature>
<name>A0AA39CIA2_9EURO</name>
<feature type="region of interest" description="Disordered" evidence="1">
    <location>
        <begin position="506"/>
        <end position="538"/>
    </location>
</feature>
<keyword evidence="3" id="KW-1185">Reference proteome</keyword>
<feature type="compositionally biased region" description="Basic and acidic residues" evidence="1">
    <location>
        <begin position="221"/>
        <end position="236"/>
    </location>
</feature>
<reference evidence="2" key="1">
    <citation type="submission" date="2022-10" db="EMBL/GenBank/DDBJ databases">
        <title>Culturing micro-colonial fungi from biological soil crusts in the Mojave desert and describing Neophaeococcomyces mojavensis, and introducing the new genera and species Taxawa tesnikishii.</title>
        <authorList>
            <person name="Kurbessoian T."/>
            <person name="Stajich J.E."/>
        </authorList>
    </citation>
    <scope>NUCLEOTIDE SEQUENCE</scope>
    <source>
        <strain evidence="2">TK_41</strain>
    </source>
</reference>
<comment type="caution">
    <text evidence="2">The sequence shown here is derived from an EMBL/GenBank/DDBJ whole genome shotgun (WGS) entry which is preliminary data.</text>
</comment>
<feature type="region of interest" description="Disordered" evidence="1">
    <location>
        <begin position="559"/>
        <end position="581"/>
    </location>
</feature>
<gene>
    <name evidence="2" type="ORF">H2200_006182</name>
</gene>
<dbReference type="Proteomes" id="UP001172673">
    <property type="component" value="Unassembled WGS sequence"/>
</dbReference>
<feature type="region of interest" description="Disordered" evidence="1">
    <location>
        <begin position="388"/>
        <end position="428"/>
    </location>
</feature>
<dbReference type="EMBL" id="JAPDRK010000008">
    <property type="protein sequence ID" value="KAJ9609853.1"/>
    <property type="molecule type" value="Genomic_DNA"/>
</dbReference>
<feature type="region of interest" description="Disordered" evidence="1">
    <location>
        <begin position="295"/>
        <end position="318"/>
    </location>
</feature>
<organism evidence="2 3">
    <name type="scientific">Cladophialophora chaetospira</name>
    <dbReference type="NCBI Taxonomy" id="386627"/>
    <lineage>
        <taxon>Eukaryota</taxon>
        <taxon>Fungi</taxon>
        <taxon>Dikarya</taxon>
        <taxon>Ascomycota</taxon>
        <taxon>Pezizomycotina</taxon>
        <taxon>Eurotiomycetes</taxon>
        <taxon>Chaetothyriomycetidae</taxon>
        <taxon>Chaetothyriales</taxon>
        <taxon>Herpotrichiellaceae</taxon>
        <taxon>Cladophialophora</taxon>
    </lineage>
</organism>
<proteinExistence type="predicted"/>
<feature type="compositionally biased region" description="Polar residues" evidence="1">
    <location>
        <begin position="388"/>
        <end position="410"/>
    </location>
</feature>
<evidence type="ECO:0000256" key="1">
    <source>
        <dbReference type="SAM" id="MobiDB-lite"/>
    </source>
</evidence>
<protein>
    <submittedName>
        <fullName evidence="2">Uncharacterized protein</fullName>
    </submittedName>
</protein>
<evidence type="ECO:0000313" key="2">
    <source>
        <dbReference type="EMBL" id="KAJ9609853.1"/>
    </source>
</evidence>